<reference evidence="6" key="1">
    <citation type="submission" date="2025-05" db="UniProtKB">
        <authorList>
            <consortium name="Ensembl"/>
        </authorList>
    </citation>
    <scope>IDENTIFICATION</scope>
</reference>
<feature type="compositionally biased region" description="Basic residues" evidence="4">
    <location>
        <begin position="230"/>
        <end position="244"/>
    </location>
</feature>
<dbReference type="Ensembl" id="ENSEBUT00000003947.1">
    <property type="protein sequence ID" value="ENSEBUP00000003570.1"/>
    <property type="gene ID" value="ENSEBUG00000002571.1"/>
</dbReference>
<feature type="compositionally biased region" description="Basic and acidic residues" evidence="4">
    <location>
        <begin position="193"/>
        <end position="204"/>
    </location>
</feature>
<dbReference type="Ensembl" id="ENSEBUT00000003922.1">
    <property type="protein sequence ID" value="ENSEBUP00000003547.1"/>
    <property type="gene ID" value="ENSEBUG00000002571.1"/>
</dbReference>
<sequence length="451" mass="47399">MNPLESRPFLPFFLLAVFAGWTLSYELSLQDQAMTVKGCCSQRLLPPPPPLHPPPPFTRRHTDEVKKLKVHSVGSIGTIDSTGSTKTVTENPCSCPAGPAGPIGLPGPQGPPGIPGLVGPKGEKGRRGRRGPSRPPGLPTNMLGIAKGSHPEMVFTPGPKGGKGDQGPMGMPGLPGIGGSQGNKKAMGQKGETGAKGEAGRNGEKGSIGWPGMIGEKGDLGPKGNDGPHGHRGPMGKPGKRGKPGLKGDHGIPGPPGPLRFVELPFDVGKTSQTVQVKGETGPMGPPGLPGLPGRCECSENTNTLFNSLSIGPAPTLPMIFVVGSEEELQEVRTPHVLALRKDIRALFFHEPTGWVPIQLAPPYYTGYCGDGKVQEENGEECDDGNEIQSDSCVGCKQSFCGDGHRQETEEECDGTDLGHHTCASYLPGSYGYLRCTVYCHIDSTNCRFFG</sequence>
<dbReference type="Pfam" id="PF01391">
    <property type="entry name" value="Collagen"/>
    <property type="match status" value="1"/>
</dbReference>
<keyword evidence="3" id="KW-1015">Disulfide bond</keyword>
<accession>A0A8C4NFK7</accession>
<dbReference type="OMA" id="LCLPLWF"/>
<evidence type="ECO:0000256" key="3">
    <source>
        <dbReference type="ARBA" id="ARBA00023157"/>
    </source>
</evidence>
<evidence type="ECO:0000256" key="1">
    <source>
        <dbReference type="ARBA" id="ARBA00022729"/>
    </source>
</evidence>
<dbReference type="InterPro" id="IPR050149">
    <property type="entry name" value="Collagen_superfamily"/>
</dbReference>
<evidence type="ECO:0000256" key="5">
    <source>
        <dbReference type="SAM" id="SignalP"/>
    </source>
</evidence>
<dbReference type="GO" id="GO:0030198">
    <property type="term" value="P:extracellular matrix organization"/>
    <property type="evidence" value="ECO:0007669"/>
    <property type="project" value="TreeGrafter"/>
</dbReference>
<feature type="region of interest" description="Disordered" evidence="4">
    <location>
        <begin position="178"/>
        <end position="257"/>
    </location>
</feature>
<dbReference type="GO" id="GO:0005615">
    <property type="term" value="C:extracellular space"/>
    <property type="evidence" value="ECO:0007669"/>
    <property type="project" value="TreeGrafter"/>
</dbReference>
<proteinExistence type="predicted"/>
<dbReference type="PANTHER" id="PTHR24023:SF1082">
    <property type="entry name" value="COLLAGEN TRIPLE HELIX REPEAT"/>
    <property type="match status" value="1"/>
</dbReference>
<dbReference type="GO" id="GO:0031012">
    <property type="term" value="C:extracellular matrix"/>
    <property type="evidence" value="ECO:0007669"/>
    <property type="project" value="TreeGrafter"/>
</dbReference>
<dbReference type="PANTHER" id="PTHR24023">
    <property type="entry name" value="COLLAGEN ALPHA"/>
    <property type="match status" value="1"/>
</dbReference>
<dbReference type="GO" id="GO:0030020">
    <property type="term" value="F:extracellular matrix structural constituent conferring tensile strength"/>
    <property type="evidence" value="ECO:0007669"/>
    <property type="project" value="TreeGrafter"/>
</dbReference>
<dbReference type="Proteomes" id="UP000694388">
    <property type="component" value="Unplaced"/>
</dbReference>
<feature type="chain" id="PRO_5044680436" description="Acetylcholinesterase collagenic tail peptide" evidence="5">
    <location>
        <begin position="25"/>
        <end position="451"/>
    </location>
</feature>
<evidence type="ECO:0000313" key="7">
    <source>
        <dbReference type="Proteomes" id="UP000694388"/>
    </source>
</evidence>
<dbReference type="AlphaFoldDB" id="A0A8C4NFK7"/>
<dbReference type="InterPro" id="IPR011936">
    <property type="entry name" value="Myxo_disulph_rpt"/>
</dbReference>
<evidence type="ECO:0000256" key="4">
    <source>
        <dbReference type="SAM" id="MobiDB-lite"/>
    </source>
</evidence>
<keyword evidence="1 5" id="KW-0732">Signal</keyword>
<keyword evidence="7" id="KW-1185">Reference proteome</keyword>
<evidence type="ECO:0000313" key="6">
    <source>
        <dbReference type="Ensembl" id="ENSEBUP00000003547.1"/>
    </source>
</evidence>
<dbReference type="NCBIfam" id="TIGR02232">
    <property type="entry name" value="myxo_disulf_rpt"/>
    <property type="match status" value="1"/>
</dbReference>
<keyword evidence="2" id="KW-0677">Repeat</keyword>
<evidence type="ECO:0008006" key="8">
    <source>
        <dbReference type="Google" id="ProtNLM"/>
    </source>
</evidence>
<evidence type="ECO:0000256" key="2">
    <source>
        <dbReference type="ARBA" id="ARBA00022737"/>
    </source>
</evidence>
<dbReference type="GeneTree" id="ENSGT00940000157248"/>
<dbReference type="InterPro" id="IPR008160">
    <property type="entry name" value="Collagen"/>
</dbReference>
<organism evidence="6 7">
    <name type="scientific">Eptatretus burgeri</name>
    <name type="common">Inshore hagfish</name>
    <dbReference type="NCBI Taxonomy" id="7764"/>
    <lineage>
        <taxon>Eukaryota</taxon>
        <taxon>Metazoa</taxon>
        <taxon>Chordata</taxon>
        <taxon>Craniata</taxon>
        <taxon>Vertebrata</taxon>
        <taxon>Cyclostomata</taxon>
        <taxon>Myxini</taxon>
        <taxon>Myxiniformes</taxon>
        <taxon>Myxinidae</taxon>
        <taxon>Eptatretinae</taxon>
        <taxon>Eptatretus</taxon>
    </lineage>
</organism>
<feature type="region of interest" description="Disordered" evidence="4">
    <location>
        <begin position="107"/>
        <end position="140"/>
    </location>
</feature>
<feature type="signal peptide" evidence="5">
    <location>
        <begin position="1"/>
        <end position="24"/>
    </location>
</feature>
<name>A0A8C4NFK7_EPTBU</name>
<protein>
    <recommendedName>
        <fullName evidence="8">Acetylcholinesterase collagenic tail peptide</fullName>
    </recommendedName>
</protein>